<reference evidence="1" key="1">
    <citation type="submission" date="2020-05" db="EMBL/GenBank/DDBJ databases">
        <title>Large-scale comparative analyses of tick genomes elucidate their genetic diversity and vector capacities.</title>
        <authorList>
            <person name="Jia N."/>
            <person name="Wang J."/>
            <person name="Shi W."/>
            <person name="Du L."/>
            <person name="Sun Y."/>
            <person name="Zhan W."/>
            <person name="Jiang J."/>
            <person name="Wang Q."/>
            <person name="Zhang B."/>
            <person name="Ji P."/>
            <person name="Sakyi L.B."/>
            <person name="Cui X."/>
            <person name="Yuan T."/>
            <person name="Jiang B."/>
            <person name="Yang W."/>
            <person name="Lam T.T.-Y."/>
            <person name="Chang Q."/>
            <person name="Ding S."/>
            <person name="Wang X."/>
            <person name="Zhu J."/>
            <person name="Ruan X."/>
            <person name="Zhao L."/>
            <person name="Wei J."/>
            <person name="Que T."/>
            <person name="Du C."/>
            <person name="Cheng J."/>
            <person name="Dai P."/>
            <person name="Han X."/>
            <person name="Huang E."/>
            <person name="Gao Y."/>
            <person name="Liu J."/>
            <person name="Shao H."/>
            <person name="Ye R."/>
            <person name="Li L."/>
            <person name="Wei W."/>
            <person name="Wang X."/>
            <person name="Wang C."/>
            <person name="Yang T."/>
            <person name="Huo Q."/>
            <person name="Li W."/>
            <person name="Guo W."/>
            <person name="Chen H."/>
            <person name="Zhou L."/>
            <person name="Ni X."/>
            <person name="Tian J."/>
            <person name="Zhou Y."/>
            <person name="Sheng Y."/>
            <person name="Liu T."/>
            <person name="Pan Y."/>
            <person name="Xia L."/>
            <person name="Li J."/>
            <person name="Zhao F."/>
            <person name="Cao W."/>
        </authorList>
    </citation>
    <scope>NUCLEOTIDE SEQUENCE</scope>
    <source>
        <strain evidence="1">Dsil-2018</strain>
    </source>
</reference>
<dbReference type="Proteomes" id="UP000821865">
    <property type="component" value="Chromosome 9"/>
</dbReference>
<evidence type="ECO:0000313" key="1">
    <source>
        <dbReference type="EMBL" id="KAH7932841.1"/>
    </source>
</evidence>
<sequence length="237" mass="24957">MVWTTVLTTNGEPKPQESFKSAALASAVARRAKAGHVIIASPTDAASPAAAAIDTPQKYQLPPAPRSAGAQGKKKRVWKPLPLPKPAPTDFVVIIKSEARLALPLFSQRTTCAARSSPTVDSLLADRSPSRRYVLYDALLIPVQQYKTVPACGLCGSIGHRPHACSGPKPDICGLCCSIAALVDACTHLTSVRHDALFVQNHTSPCGSAHQGSYVQSAIPCALTFAKAPPPEPRPKG</sequence>
<dbReference type="EMBL" id="CM023478">
    <property type="protein sequence ID" value="KAH7932841.1"/>
    <property type="molecule type" value="Genomic_DNA"/>
</dbReference>
<comment type="caution">
    <text evidence="1">The sequence shown here is derived from an EMBL/GenBank/DDBJ whole genome shotgun (WGS) entry which is preliminary data.</text>
</comment>
<protein>
    <submittedName>
        <fullName evidence="1">Uncharacterized protein</fullName>
    </submittedName>
</protein>
<organism evidence="1 2">
    <name type="scientific">Dermacentor silvarum</name>
    <name type="common">Tick</name>
    <dbReference type="NCBI Taxonomy" id="543639"/>
    <lineage>
        <taxon>Eukaryota</taxon>
        <taxon>Metazoa</taxon>
        <taxon>Ecdysozoa</taxon>
        <taxon>Arthropoda</taxon>
        <taxon>Chelicerata</taxon>
        <taxon>Arachnida</taxon>
        <taxon>Acari</taxon>
        <taxon>Parasitiformes</taxon>
        <taxon>Ixodida</taxon>
        <taxon>Ixodoidea</taxon>
        <taxon>Ixodidae</taxon>
        <taxon>Rhipicephalinae</taxon>
        <taxon>Dermacentor</taxon>
    </lineage>
</organism>
<gene>
    <name evidence="1" type="ORF">HPB49_003348</name>
</gene>
<evidence type="ECO:0000313" key="2">
    <source>
        <dbReference type="Proteomes" id="UP000821865"/>
    </source>
</evidence>
<proteinExistence type="predicted"/>
<accession>A0ACB8C1Y4</accession>
<name>A0ACB8C1Y4_DERSI</name>
<keyword evidence="2" id="KW-1185">Reference proteome</keyword>